<protein>
    <submittedName>
        <fullName evidence="1">Major pilin protein FimA</fullName>
    </submittedName>
</protein>
<dbReference type="Pfam" id="PF06267">
    <property type="entry name" value="DUF1028"/>
    <property type="match status" value="1"/>
</dbReference>
<gene>
    <name evidence="1" type="primary">fimA</name>
    <name evidence="1" type="ORF">NGAL_HAMBI1145_54350</name>
</gene>
<dbReference type="PANTHER" id="PTHR39328:SF1">
    <property type="entry name" value="BLL2871 PROTEIN"/>
    <property type="match status" value="1"/>
</dbReference>
<dbReference type="AlphaFoldDB" id="A0A0T7FZT3"/>
<dbReference type="PANTHER" id="PTHR39328">
    <property type="entry name" value="BLL2871 PROTEIN"/>
    <property type="match status" value="1"/>
</dbReference>
<dbReference type="InterPro" id="IPR029055">
    <property type="entry name" value="Ntn_hydrolases_N"/>
</dbReference>
<reference evidence="1 2" key="1">
    <citation type="submission" date="2014-08" db="EMBL/GenBank/DDBJ databases">
        <authorList>
            <person name="Chen Y.-H."/>
        </authorList>
    </citation>
    <scope>NUCLEOTIDE SEQUENCE [LARGE SCALE GENOMIC DNA]</scope>
</reference>
<accession>A0A0T7FZT3</accession>
<evidence type="ECO:0000313" key="1">
    <source>
        <dbReference type="EMBL" id="CDZ40545.1"/>
    </source>
</evidence>
<dbReference type="InterPro" id="IPR010430">
    <property type="entry name" value="DUF1028"/>
</dbReference>
<dbReference type="RefSeq" id="WP_046669335.1">
    <property type="nucleotide sequence ID" value="NZ_CCRH01000022.1"/>
</dbReference>
<dbReference type="Gene3D" id="3.60.20.10">
    <property type="entry name" value="Glutamine Phosphoribosylpyrophosphate, subunit 1, domain 1"/>
    <property type="match status" value="1"/>
</dbReference>
<organism evidence="1 2">
    <name type="scientific">Neorhizobium galegae bv. officinalis</name>
    <dbReference type="NCBI Taxonomy" id="323656"/>
    <lineage>
        <taxon>Bacteria</taxon>
        <taxon>Pseudomonadati</taxon>
        <taxon>Pseudomonadota</taxon>
        <taxon>Alphaproteobacteria</taxon>
        <taxon>Hyphomicrobiales</taxon>
        <taxon>Rhizobiaceae</taxon>
        <taxon>Rhizobium/Agrobacterium group</taxon>
        <taxon>Neorhizobium</taxon>
    </lineage>
</organism>
<name>A0A0T7FZT3_NEOGA</name>
<dbReference type="OrthoDB" id="9790012at2"/>
<evidence type="ECO:0000313" key="2">
    <source>
        <dbReference type="Proteomes" id="UP000046176"/>
    </source>
</evidence>
<dbReference type="Proteomes" id="UP000046176">
    <property type="component" value="Unassembled WGS sequence"/>
</dbReference>
<dbReference type="EMBL" id="CCRH01000022">
    <property type="protein sequence ID" value="CDZ40545.1"/>
    <property type="molecule type" value="Genomic_DNA"/>
</dbReference>
<sequence length="225" mass="23148">MTFSIVARCEQTGQFGVAISSSSPAVASRCAWARAGIGAVATQNVTNPALGPRMLDELAKGASAADAVTSAQQSDDFPNYRQLLAVDAHGGTAIHSGRNALGTWTSAVGHQCVAAGNLLANDGVPKVMIDAFEATSGTLGDRLIAALRAAVNAGGEAGPVRSAGLLIVDKETWPYAELRIDWLDDGCPIAAVARAWDVYKPQAGDYVTRALNPLAAPSYGVPGDE</sequence>
<dbReference type="SUPFAM" id="SSF56235">
    <property type="entry name" value="N-terminal nucleophile aminohydrolases (Ntn hydrolases)"/>
    <property type="match status" value="1"/>
</dbReference>
<proteinExistence type="predicted"/>